<gene>
    <name evidence="2" type="primary">Sod4</name>
    <name evidence="2" type="ORF">GTO95_0018358</name>
</gene>
<name>A0A8J7NQ88_ATRSP</name>
<comment type="caution">
    <text evidence="2">The sequence shown here is derived from an EMBL/GenBank/DDBJ whole genome shotgun (WGS) entry which is preliminary data.</text>
</comment>
<feature type="non-terminal residue" evidence="2">
    <location>
        <position position="680"/>
    </location>
</feature>
<dbReference type="Pfam" id="PF00080">
    <property type="entry name" value="Sod_Cu"/>
    <property type="match status" value="2"/>
</dbReference>
<dbReference type="PANTHER" id="PTHR20910:SF1">
    <property type="entry name" value="SUPEROXIDE DISMUTASE COPPER_ZINC BINDING DOMAIN-CONTAINING PROTEIN"/>
    <property type="match status" value="1"/>
</dbReference>
<dbReference type="InterPro" id="IPR053257">
    <property type="entry name" value="Cu-only_SOD"/>
</dbReference>
<dbReference type="GO" id="GO:0046872">
    <property type="term" value="F:metal ion binding"/>
    <property type="evidence" value="ECO:0007669"/>
    <property type="project" value="InterPro"/>
</dbReference>
<proteinExistence type="predicted"/>
<dbReference type="GO" id="GO:0006801">
    <property type="term" value="P:superoxide metabolic process"/>
    <property type="evidence" value="ECO:0007669"/>
    <property type="project" value="InterPro"/>
</dbReference>
<dbReference type="PANTHER" id="PTHR20910">
    <property type="entry name" value="AGAP001623-PA"/>
    <property type="match status" value="1"/>
</dbReference>
<feature type="domain" description="Superoxide dismutase copper/zinc binding" evidence="1">
    <location>
        <begin position="233"/>
        <end position="358"/>
    </location>
</feature>
<accession>A0A8J7NQ88</accession>
<evidence type="ECO:0000313" key="3">
    <source>
        <dbReference type="Proteomes" id="UP000736164"/>
    </source>
</evidence>
<dbReference type="Gene3D" id="2.60.40.200">
    <property type="entry name" value="Superoxide dismutase, copper/zinc binding domain"/>
    <property type="match status" value="3"/>
</dbReference>
<dbReference type="InterPro" id="IPR036423">
    <property type="entry name" value="SOD-like_Cu/Zn_dom_sf"/>
</dbReference>
<feature type="non-terminal residue" evidence="2">
    <location>
        <position position="1"/>
    </location>
</feature>
<dbReference type="AlphaFoldDB" id="A0A8J7NQ88"/>
<evidence type="ECO:0000259" key="1">
    <source>
        <dbReference type="Pfam" id="PF00080"/>
    </source>
</evidence>
<reference evidence="2" key="1">
    <citation type="journal article" date="2021" name="Cell">
        <title>Tracing the genetic footprints of vertebrate landing in non-teleost ray-finned fishes.</title>
        <authorList>
            <person name="Bi X."/>
            <person name="Wang K."/>
            <person name="Yang L."/>
            <person name="Pan H."/>
            <person name="Jiang H."/>
            <person name="Wei Q."/>
            <person name="Fang M."/>
            <person name="Yu H."/>
            <person name="Zhu C."/>
            <person name="Cai Y."/>
            <person name="He Y."/>
            <person name="Gan X."/>
            <person name="Zeng H."/>
            <person name="Yu D."/>
            <person name="Zhu Y."/>
            <person name="Jiang H."/>
            <person name="Qiu Q."/>
            <person name="Yang H."/>
            <person name="Zhang Y.E."/>
            <person name="Wang W."/>
            <person name="Zhu M."/>
            <person name="He S."/>
            <person name="Zhang G."/>
        </authorList>
    </citation>
    <scope>NUCLEOTIDE SEQUENCE</scope>
    <source>
        <strain evidence="2">Allg_001</strain>
    </source>
</reference>
<dbReference type="Proteomes" id="UP000736164">
    <property type="component" value="Unassembled WGS sequence"/>
</dbReference>
<dbReference type="InterPro" id="IPR001424">
    <property type="entry name" value="SOD_Cu_Zn_dom"/>
</dbReference>
<protein>
    <submittedName>
        <fullName evidence="2">SOD4 dismutase</fullName>
    </submittedName>
</protein>
<sequence length="680" mass="73904">MAGVKGWVNFDSSQKTASVNLTGACNQVNLSLNEFPVMYGHFIYPCLQTNIGSSIYRFSVNQLSMSVSVPDLFENRSSLDDLSLLVEACNSRKACATVKQSKIIKTWQAKFYSSVAGDLYIRQNEAESAAQILSDLVSLHSGAAVTSVSMFIAQANFSSCAILPSQPDPSTLSLLGRLRVGSPLQPMKSRLEIANLTTVRFALINYGTNYACAELRAMEQKTVKAIINMKGAKGSFSFTQASPFDVTELKVNLTNLKSRVRSYHVHNFPVPQRKTSEENVCSNDNVGGHWNPFNVDAKSPTYPKDPGATHDLYEIGDLSGKHMSLENMDTFEESFTDWNLPLFGRNSIIGRSVVIHQPDSSRLLCGNIGYPGEMVMAKSVFRGPVAGTILFSQLKNSPYSDLTMFLDLFYASSTIPVSSNHNWHVHMYPISSETDFDPNVCISTKGHFNPFNINTTDSSYALNCKPDSPFACEVGDFSGKHQPIDLHSDAGNLNSKHLFTDTTSGMSGSTSILGRSVVIHTANQTSPRLACANITAVRLPSARTGAWFGTGKAQNQVQFSQSFPLDLTIINVSLAGLGAKAGGYHVHILPIKNASTSTDPCSDQNIMGHFNPFSVNVSLSPAPGSGTPDQYEIGDISGKYGLLSNLDEIKNQYVDNNMPLSGPNSIMGRSVVIHYPNGSR</sequence>
<organism evidence="2 3">
    <name type="scientific">Atractosteus spatula</name>
    <name type="common">Alligator gar</name>
    <name type="synonym">Lepisosteus spatula</name>
    <dbReference type="NCBI Taxonomy" id="7917"/>
    <lineage>
        <taxon>Eukaryota</taxon>
        <taxon>Metazoa</taxon>
        <taxon>Chordata</taxon>
        <taxon>Craniata</taxon>
        <taxon>Vertebrata</taxon>
        <taxon>Euteleostomi</taxon>
        <taxon>Actinopterygii</taxon>
        <taxon>Neopterygii</taxon>
        <taxon>Holostei</taxon>
        <taxon>Semionotiformes</taxon>
        <taxon>Lepisosteidae</taxon>
        <taxon>Atractosteus</taxon>
    </lineage>
</organism>
<dbReference type="SUPFAM" id="SSF49329">
    <property type="entry name" value="Cu,Zn superoxide dismutase-like"/>
    <property type="match status" value="3"/>
</dbReference>
<evidence type="ECO:0000313" key="2">
    <source>
        <dbReference type="EMBL" id="MBN3316260.1"/>
    </source>
</evidence>
<feature type="domain" description="Superoxide dismutase copper/zinc binding" evidence="1">
    <location>
        <begin position="556"/>
        <end position="675"/>
    </location>
</feature>
<keyword evidence="3" id="KW-1185">Reference proteome</keyword>
<dbReference type="EMBL" id="JAAWVO010028346">
    <property type="protein sequence ID" value="MBN3316260.1"/>
    <property type="molecule type" value="Genomic_DNA"/>
</dbReference>